<accession>A0A1I3FZ56</accession>
<comment type="function">
    <text evidence="1">Thiol-specific peroxidase that catalyzes the reduction of hydrogen peroxide and organic hydroperoxides to water and alcohols, respectively. Plays a role in cell protection against oxidative stress by detoxifying peroxides and as sensor of hydrogen peroxide-mediated signaling events.</text>
</comment>
<evidence type="ECO:0000256" key="6">
    <source>
        <dbReference type="ARBA" id="ARBA00023284"/>
    </source>
</evidence>
<dbReference type="Proteomes" id="UP000199287">
    <property type="component" value="Unassembled WGS sequence"/>
</dbReference>
<evidence type="ECO:0000256" key="5">
    <source>
        <dbReference type="ARBA" id="ARBA00023157"/>
    </source>
</evidence>
<dbReference type="PANTHER" id="PTHR42801:SF4">
    <property type="entry name" value="AHPC_TSA FAMILY PROTEIN"/>
    <property type="match status" value="1"/>
</dbReference>
<dbReference type="InterPro" id="IPR036249">
    <property type="entry name" value="Thioredoxin-like_sf"/>
</dbReference>
<dbReference type="InterPro" id="IPR000866">
    <property type="entry name" value="AhpC/TSA"/>
</dbReference>
<evidence type="ECO:0000313" key="9">
    <source>
        <dbReference type="EMBL" id="SFI16171.1"/>
    </source>
</evidence>
<organism evidence="9 10">
    <name type="scientific">Tindallia magadiensis</name>
    <dbReference type="NCBI Taxonomy" id="69895"/>
    <lineage>
        <taxon>Bacteria</taxon>
        <taxon>Bacillati</taxon>
        <taxon>Bacillota</taxon>
        <taxon>Clostridia</taxon>
        <taxon>Peptostreptococcales</taxon>
        <taxon>Tindalliaceae</taxon>
        <taxon>Tindallia</taxon>
    </lineage>
</organism>
<sequence>MNTVILGVSRDSLKSHQKFSQKHSIPFSLLVDDDEFLHNQFDVIKEKKLFGKIGLGTERSTFLINEMGVLIEEYRKVKAKGHAEEMLKKIEIMEK</sequence>
<dbReference type="GO" id="GO:0008379">
    <property type="term" value="F:thioredoxin peroxidase activity"/>
    <property type="evidence" value="ECO:0007669"/>
    <property type="project" value="TreeGrafter"/>
</dbReference>
<keyword evidence="5" id="KW-1015">Disulfide bond</keyword>
<dbReference type="SUPFAM" id="SSF52833">
    <property type="entry name" value="Thioredoxin-like"/>
    <property type="match status" value="1"/>
</dbReference>
<dbReference type="STRING" id="69895.SAMN05192551_107103"/>
<dbReference type="Gene3D" id="3.40.30.10">
    <property type="entry name" value="Glutaredoxin"/>
    <property type="match status" value="1"/>
</dbReference>
<protein>
    <recommendedName>
        <fullName evidence="7">Bacterioferritin comigratory protein</fullName>
    </recommendedName>
</protein>
<evidence type="ECO:0000256" key="3">
    <source>
        <dbReference type="ARBA" id="ARBA00022862"/>
    </source>
</evidence>
<dbReference type="EMBL" id="FOQA01000007">
    <property type="protein sequence ID" value="SFI16171.1"/>
    <property type="molecule type" value="Genomic_DNA"/>
</dbReference>
<dbReference type="GO" id="GO:0005737">
    <property type="term" value="C:cytoplasm"/>
    <property type="evidence" value="ECO:0007669"/>
    <property type="project" value="TreeGrafter"/>
</dbReference>
<keyword evidence="4" id="KW-0560">Oxidoreductase</keyword>
<evidence type="ECO:0000313" key="10">
    <source>
        <dbReference type="Proteomes" id="UP000199287"/>
    </source>
</evidence>
<keyword evidence="10" id="KW-1185">Reference proteome</keyword>
<keyword evidence="6" id="KW-0676">Redox-active center</keyword>
<proteinExistence type="predicted"/>
<dbReference type="GO" id="GO:0045454">
    <property type="term" value="P:cell redox homeostasis"/>
    <property type="evidence" value="ECO:0007669"/>
    <property type="project" value="TreeGrafter"/>
</dbReference>
<dbReference type="InterPro" id="IPR050924">
    <property type="entry name" value="Peroxiredoxin_BCP/PrxQ"/>
</dbReference>
<evidence type="ECO:0000256" key="1">
    <source>
        <dbReference type="ARBA" id="ARBA00003330"/>
    </source>
</evidence>
<evidence type="ECO:0000259" key="8">
    <source>
        <dbReference type="Pfam" id="PF00578"/>
    </source>
</evidence>
<feature type="domain" description="Alkyl hydroperoxide reductase subunit C/ Thiol specific antioxidant" evidence="8">
    <location>
        <begin position="2"/>
        <end position="70"/>
    </location>
</feature>
<dbReference type="CDD" id="cd03017">
    <property type="entry name" value="PRX_BCP"/>
    <property type="match status" value="1"/>
</dbReference>
<name>A0A1I3FZ56_9FIRM</name>
<evidence type="ECO:0000256" key="4">
    <source>
        <dbReference type="ARBA" id="ARBA00023002"/>
    </source>
</evidence>
<dbReference type="Pfam" id="PF00578">
    <property type="entry name" value="AhpC-TSA"/>
    <property type="match status" value="1"/>
</dbReference>
<reference evidence="10" key="1">
    <citation type="submission" date="2016-10" db="EMBL/GenBank/DDBJ databases">
        <authorList>
            <person name="Varghese N."/>
            <person name="Submissions S."/>
        </authorList>
    </citation>
    <scope>NUCLEOTIDE SEQUENCE [LARGE SCALE GENOMIC DNA]</scope>
    <source>
        <strain evidence="10">Z-7934</strain>
    </source>
</reference>
<dbReference type="AlphaFoldDB" id="A0A1I3FZ56"/>
<dbReference type="GO" id="GO:0034599">
    <property type="term" value="P:cellular response to oxidative stress"/>
    <property type="evidence" value="ECO:0007669"/>
    <property type="project" value="TreeGrafter"/>
</dbReference>
<evidence type="ECO:0000256" key="7">
    <source>
        <dbReference type="ARBA" id="ARBA00041373"/>
    </source>
</evidence>
<gene>
    <name evidence="9" type="ORF">SAMN05192551_107103</name>
</gene>
<keyword evidence="3" id="KW-0049">Antioxidant</keyword>
<keyword evidence="2" id="KW-0575">Peroxidase</keyword>
<evidence type="ECO:0000256" key="2">
    <source>
        <dbReference type="ARBA" id="ARBA00022559"/>
    </source>
</evidence>
<dbReference type="PANTHER" id="PTHR42801">
    <property type="entry name" value="THIOREDOXIN-DEPENDENT PEROXIDE REDUCTASE"/>
    <property type="match status" value="1"/>
</dbReference>